<evidence type="ECO:0000313" key="1">
    <source>
        <dbReference type="EMBL" id="AQU71802.1"/>
    </source>
</evidence>
<sequence length="343" mass="39768">MKIVIPVFGFGKSGGERVLSKLSSELVKIGCYVYFVTLKSSEEIYYKTDAEIVFCNCSTKKNKVLKFLNNNYLLYKKCKELKPDCIIANFHLTAFLVFLLPRSIRKYYYIQAYEVVFYKSIIRKLIALITYCLPIKKIINHRDLLPKILNNHIGIIPAGIDQTIFYPRNYSGVKKNIGVVGRKEIHKGTKNIIDALINWEQKHLITFNIALYLSKDDEVKLKEHDVDYNFYPIYDDIQLAKFYRVNDLVIATGLVEDGAFHYPCAEAMSCGCAVISNYAPLADTNSTLKIPTFTVENLINRLNYYMDMSDEEIFSEIKMNFSHVKEHDWEIVGRNFYEIIKNN</sequence>
<proteinExistence type="predicted"/>
<dbReference type="SUPFAM" id="SSF53756">
    <property type="entry name" value="UDP-Glycosyltransferase/glycogen phosphorylase"/>
    <property type="match status" value="1"/>
</dbReference>
<dbReference type="EMBL" id="KY115229">
    <property type="protein sequence ID" value="AQU71802.1"/>
    <property type="molecule type" value="Genomic_DNA"/>
</dbReference>
<reference evidence="1" key="1">
    <citation type="journal article" date="2017" name="Front. Cell. Infect. Microbiol.">
        <title>The Escherichia coli Serogroup O1 and O2 Lipopolysaccharides Are Encoded by Multiple O-antigen Gene Clusters.</title>
        <authorList>
            <person name="Delannoy S."/>
            <person name="Beutin L."/>
            <person name="Mariani-Kurkdjian P."/>
            <person name="Fleiss A."/>
            <person name="Bonacorsi S."/>
            <person name="Fach P."/>
        </authorList>
    </citation>
    <scope>NUCLEOTIDE SEQUENCE</scope>
    <source>
        <strain evidence="1">CB15123</strain>
    </source>
</reference>
<organism evidence="1">
    <name type="scientific">Escherichia coli O2:H40</name>
    <dbReference type="NCBI Taxonomy" id="1963783"/>
    <lineage>
        <taxon>Bacteria</taxon>
        <taxon>Pseudomonadati</taxon>
        <taxon>Pseudomonadota</taxon>
        <taxon>Gammaproteobacteria</taxon>
        <taxon>Enterobacterales</taxon>
        <taxon>Enterobacteriaceae</taxon>
        <taxon>Escherichia</taxon>
    </lineage>
</organism>
<keyword evidence="1" id="KW-0808">Transferase</keyword>
<dbReference type="Gene3D" id="3.40.50.2000">
    <property type="entry name" value="Glycogen Phosphorylase B"/>
    <property type="match status" value="1"/>
</dbReference>
<name>A0A1S6PTL9_ECOLX</name>
<dbReference type="Gene3D" id="3.40.50.11090">
    <property type="match status" value="1"/>
</dbReference>
<protein>
    <submittedName>
        <fullName evidence="1">Glycosyl transferase</fullName>
    </submittedName>
</protein>
<dbReference type="AlphaFoldDB" id="A0A1S6PTL9"/>
<dbReference type="GO" id="GO:0016740">
    <property type="term" value="F:transferase activity"/>
    <property type="evidence" value="ECO:0007669"/>
    <property type="project" value="UniProtKB-KW"/>
</dbReference>
<accession>A0A1S6PTL9</accession>